<keyword evidence="2" id="KW-0560">Oxidoreductase</keyword>
<dbReference type="SUPFAM" id="SSF51735">
    <property type="entry name" value="NAD(P)-binding Rossmann-fold domains"/>
    <property type="match status" value="1"/>
</dbReference>
<comment type="similarity">
    <text evidence="1">Belongs to the short-chain dehydrogenases/reductases (SDR) family.</text>
</comment>
<dbReference type="PRINTS" id="PR00080">
    <property type="entry name" value="SDRFAMILY"/>
</dbReference>
<dbReference type="GO" id="GO:0016491">
    <property type="term" value="F:oxidoreductase activity"/>
    <property type="evidence" value="ECO:0007669"/>
    <property type="project" value="UniProtKB-KW"/>
</dbReference>
<dbReference type="Pfam" id="PF00106">
    <property type="entry name" value="adh_short"/>
    <property type="match status" value="1"/>
</dbReference>
<dbReference type="InterPro" id="IPR002347">
    <property type="entry name" value="SDR_fam"/>
</dbReference>
<gene>
    <name evidence="3" type="ORF">METZ01_LOCUS95273</name>
</gene>
<accession>A0A381VQ38</accession>
<dbReference type="Gene3D" id="3.40.50.720">
    <property type="entry name" value="NAD(P)-binding Rossmann-like Domain"/>
    <property type="match status" value="1"/>
</dbReference>
<proteinExistence type="inferred from homology"/>
<evidence type="ECO:0000256" key="1">
    <source>
        <dbReference type="ARBA" id="ARBA00006484"/>
    </source>
</evidence>
<dbReference type="AlphaFoldDB" id="A0A381VQ38"/>
<evidence type="ECO:0008006" key="4">
    <source>
        <dbReference type="Google" id="ProtNLM"/>
    </source>
</evidence>
<dbReference type="InterPro" id="IPR051911">
    <property type="entry name" value="SDR_oxidoreductase"/>
</dbReference>
<dbReference type="PROSITE" id="PS00061">
    <property type="entry name" value="ADH_SHORT"/>
    <property type="match status" value="1"/>
</dbReference>
<organism evidence="3">
    <name type="scientific">marine metagenome</name>
    <dbReference type="NCBI Taxonomy" id="408172"/>
    <lineage>
        <taxon>unclassified sequences</taxon>
        <taxon>metagenomes</taxon>
        <taxon>ecological metagenomes</taxon>
    </lineage>
</organism>
<dbReference type="CDD" id="cd05374">
    <property type="entry name" value="17beta-HSD-like_SDR_c"/>
    <property type="match status" value="1"/>
</dbReference>
<dbReference type="PRINTS" id="PR00081">
    <property type="entry name" value="GDHRDH"/>
</dbReference>
<protein>
    <recommendedName>
        <fullName evidence="4">Short-chain dehydrogenase/reductase SDR</fullName>
    </recommendedName>
</protein>
<dbReference type="PANTHER" id="PTHR43976">
    <property type="entry name" value="SHORT CHAIN DEHYDROGENASE"/>
    <property type="match status" value="1"/>
</dbReference>
<name>A0A381VQ38_9ZZZZ</name>
<dbReference type="PANTHER" id="PTHR43976:SF16">
    <property type="entry name" value="SHORT-CHAIN DEHYDROGENASE_REDUCTASE FAMILY PROTEIN"/>
    <property type="match status" value="1"/>
</dbReference>
<reference evidence="3" key="1">
    <citation type="submission" date="2018-05" db="EMBL/GenBank/DDBJ databases">
        <authorList>
            <person name="Lanie J.A."/>
            <person name="Ng W.-L."/>
            <person name="Kazmierczak K.M."/>
            <person name="Andrzejewski T.M."/>
            <person name="Davidsen T.M."/>
            <person name="Wayne K.J."/>
            <person name="Tettelin H."/>
            <person name="Glass J.I."/>
            <person name="Rusch D."/>
            <person name="Podicherti R."/>
            <person name="Tsui H.-C.T."/>
            <person name="Winkler M.E."/>
        </authorList>
    </citation>
    <scope>NUCLEOTIDE SEQUENCE</scope>
</reference>
<sequence length="276" mass="30507">MTTVLITGASSGIGRVTALRLAKKRYRVIGTGRSSTRLQKLSQDAEKIGLNIETIQIDLNSFKSTYNAFESGLLGKSGIDVLVNNAGFGMWGPLETLSHEEMQAQFQTNLFGLMELTRLAIPQLRASDKGQIINISSILGRIGAPFNGAYVASKFAVEGLSESLRLELSPFGISVSIVEPGNFVTEFEQNQILGRNSESTKFPYSELLHNYRTRRRLFDWAANPEKVAKVIEGIIKSSSPKLRYVVGLDARLALIARQVLPEKLFFHILKRMSIGD</sequence>
<dbReference type="InterPro" id="IPR036291">
    <property type="entry name" value="NAD(P)-bd_dom_sf"/>
</dbReference>
<evidence type="ECO:0000313" key="3">
    <source>
        <dbReference type="EMBL" id="SVA42419.1"/>
    </source>
</evidence>
<evidence type="ECO:0000256" key="2">
    <source>
        <dbReference type="ARBA" id="ARBA00023002"/>
    </source>
</evidence>
<dbReference type="EMBL" id="UINC01009459">
    <property type="protein sequence ID" value="SVA42419.1"/>
    <property type="molecule type" value="Genomic_DNA"/>
</dbReference>
<dbReference type="InterPro" id="IPR020904">
    <property type="entry name" value="Sc_DH/Rdtase_CS"/>
</dbReference>